<feature type="transmembrane region" description="Helical" evidence="7">
    <location>
        <begin position="59"/>
        <end position="81"/>
    </location>
</feature>
<evidence type="ECO:0000256" key="5">
    <source>
        <dbReference type="ARBA" id="ARBA00022989"/>
    </source>
</evidence>
<protein>
    <submittedName>
        <fullName evidence="8">MATE family efflux transporter</fullName>
    </submittedName>
</protein>
<evidence type="ECO:0000256" key="3">
    <source>
        <dbReference type="ARBA" id="ARBA00022475"/>
    </source>
</evidence>
<dbReference type="NCBIfam" id="TIGR00797">
    <property type="entry name" value="matE"/>
    <property type="match status" value="1"/>
</dbReference>
<evidence type="ECO:0000256" key="2">
    <source>
        <dbReference type="ARBA" id="ARBA00022448"/>
    </source>
</evidence>
<dbReference type="OrthoDB" id="9780160at2"/>
<keyword evidence="3" id="KW-1003">Cell membrane</keyword>
<dbReference type="RefSeq" id="WP_120356280.1">
    <property type="nucleotide sequence ID" value="NZ_RAQO01000009.1"/>
</dbReference>
<feature type="transmembrane region" description="Helical" evidence="7">
    <location>
        <begin position="247"/>
        <end position="270"/>
    </location>
</feature>
<dbReference type="AlphaFoldDB" id="A0A420E7S0"/>
<dbReference type="PANTHER" id="PTHR42925:SF2">
    <property type="entry name" value="NA+ DRIVEN MULTIDRUG EFFLUX PUMP"/>
    <property type="match status" value="1"/>
</dbReference>
<feature type="transmembrane region" description="Helical" evidence="7">
    <location>
        <begin position="276"/>
        <end position="305"/>
    </location>
</feature>
<feature type="transmembrane region" description="Helical" evidence="7">
    <location>
        <begin position="325"/>
        <end position="343"/>
    </location>
</feature>
<evidence type="ECO:0000313" key="8">
    <source>
        <dbReference type="EMBL" id="RKF14469.1"/>
    </source>
</evidence>
<dbReference type="GO" id="GO:0015297">
    <property type="term" value="F:antiporter activity"/>
    <property type="evidence" value="ECO:0007669"/>
    <property type="project" value="InterPro"/>
</dbReference>
<dbReference type="Pfam" id="PF01554">
    <property type="entry name" value="MatE"/>
    <property type="match status" value="2"/>
</dbReference>
<keyword evidence="9" id="KW-1185">Reference proteome</keyword>
<dbReference type="InterPro" id="IPR047135">
    <property type="entry name" value="YsiQ"/>
</dbReference>
<dbReference type="Proteomes" id="UP000286482">
    <property type="component" value="Unassembled WGS sequence"/>
</dbReference>
<feature type="transmembrane region" description="Helical" evidence="7">
    <location>
        <begin position="12"/>
        <end position="39"/>
    </location>
</feature>
<organism evidence="8 9">
    <name type="scientific">Alginatibacterium sediminis</name>
    <dbReference type="NCBI Taxonomy" id="2164068"/>
    <lineage>
        <taxon>Bacteria</taxon>
        <taxon>Pseudomonadati</taxon>
        <taxon>Pseudomonadota</taxon>
        <taxon>Gammaproteobacteria</taxon>
        <taxon>Alteromonadales</taxon>
        <taxon>Alteromonadaceae</taxon>
        <taxon>Alginatibacterium</taxon>
    </lineage>
</organism>
<keyword evidence="6 7" id="KW-0472">Membrane</keyword>
<accession>A0A420E7S0</accession>
<dbReference type="GO" id="GO:0042910">
    <property type="term" value="F:xenobiotic transmembrane transporter activity"/>
    <property type="evidence" value="ECO:0007669"/>
    <property type="project" value="InterPro"/>
</dbReference>
<feature type="transmembrane region" description="Helical" evidence="7">
    <location>
        <begin position="196"/>
        <end position="219"/>
    </location>
</feature>
<comment type="subcellular location">
    <subcellularLocation>
        <location evidence="1">Cell inner membrane</location>
        <topology evidence="1">Multi-pass membrane protein</topology>
    </subcellularLocation>
</comment>
<proteinExistence type="predicted"/>
<keyword evidence="2" id="KW-0813">Transport</keyword>
<dbReference type="PIRSF" id="PIRSF006603">
    <property type="entry name" value="DinF"/>
    <property type="match status" value="1"/>
</dbReference>
<evidence type="ECO:0000256" key="1">
    <source>
        <dbReference type="ARBA" id="ARBA00004429"/>
    </source>
</evidence>
<feature type="transmembrane region" description="Helical" evidence="7">
    <location>
        <begin position="363"/>
        <end position="382"/>
    </location>
</feature>
<evidence type="ECO:0000256" key="7">
    <source>
        <dbReference type="SAM" id="Phobius"/>
    </source>
</evidence>
<name>A0A420E7S0_9ALTE</name>
<dbReference type="InterPro" id="IPR048279">
    <property type="entry name" value="MdtK-like"/>
</dbReference>
<dbReference type="EMBL" id="RAQO01000009">
    <property type="protein sequence ID" value="RKF14469.1"/>
    <property type="molecule type" value="Genomic_DNA"/>
</dbReference>
<sequence>MPTTINQSKSRWLGHFWSLAWPISLQSVLLSLLGLVDVMMVANLGEAEVAAVGYAGRSMFVAILVLAGFATAASILCAQHWGRKDWSAIGRTLGLSLALGTIANVILLSLFFTSADNIMSLASTDAQLQALGIDYIYHTAPMLLFVLPIILLEAGLRASGETRLPLYVSVIAVIANIGLNQVLIFGVDGLIEPMGIVGAGVATVIARALQLLIFVVWLAKRRHPLLKASAIGLLEMRLSEAKQLIKLATPLVVNFTVWSIGVFAFATLYGRLGTQALAAISLISPLEGMAISCFMGFSSACSILIGNKLGASEFALAWRDAKRTLLVSPIAAIVLGFAIWSLSKPLMSLFGNFEPETLELANQLVVIMAATVWLRTLNMVLINGVLRSGGDNNFCLMSDVICQWGVGLLLTSVAILVFEVSLVTAFCIALSEEVVKCGLCYWRMHQKKWLRNLVATPNQA</sequence>
<keyword evidence="5 7" id="KW-1133">Transmembrane helix</keyword>
<dbReference type="InterPro" id="IPR002528">
    <property type="entry name" value="MATE_fam"/>
</dbReference>
<reference evidence="8 9" key="1">
    <citation type="submission" date="2018-09" db="EMBL/GenBank/DDBJ databases">
        <authorList>
            <person name="Wang Z."/>
        </authorList>
    </citation>
    <scope>NUCLEOTIDE SEQUENCE [LARGE SCALE GENOMIC DNA]</scope>
    <source>
        <strain evidence="8 9">ALS 81</strain>
    </source>
</reference>
<comment type="caution">
    <text evidence="8">The sequence shown here is derived from an EMBL/GenBank/DDBJ whole genome shotgun (WGS) entry which is preliminary data.</text>
</comment>
<evidence type="ECO:0000313" key="9">
    <source>
        <dbReference type="Proteomes" id="UP000286482"/>
    </source>
</evidence>
<dbReference type="GO" id="GO:0005886">
    <property type="term" value="C:plasma membrane"/>
    <property type="evidence" value="ECO:0007669"/>
    <property type="project" value="UniProtKB-SubCell"/>
</dbReference>
<evidence type="ECO:0000256" key="6">
    <source>
        <dbReference type="ARBA" id="ARBA00023136"/>
    </source>
</evidence>
<keyword evidence="4 7" id="KW-0812">Transmembrane</keyword>
<feature type="transmembrane region" description="Helical" evidence="7">
    <location>
        <begin position="135"/>
        <end position="152"/>
    </location>
</feature>
<dbReference type="PANTHER" id="PTHR42925">
    <property type="entry name" value="MULTIDRUG AND TOXIN EFFLUX PROTEIN MATE FAMILY"/>
    <property type="match status" value="1"/>
</dbReference>
<evidence type="ECO:0000256" key="4">
    <source>
        <dbReference type="ARBA" id="ARBA00022692"/>
    </source>
</evidence>
<gene>
    <name evidence="8" type="ORF">DBZ36_17610</name>
</gene>
<feature type="transmembrane region" description="Helical" evidence="7">
    <location>
        <begin position="93"/>
        <end position="115"/>
    </location>
</feature>
<feature type="transmembrane region" description="Helical" evidence="7">
    <location>
        <begin position="164"/>
        <end position="184"/>
    </location>
</feature>